<evidence type="ECO:0000256" key="11">
    <source>
        <dbReference type="ARBA" id="ARBA00023136"/>
    </source>
</evidence>
<evidence type="ECO:0000256" key="1">
    <source>
        <dbReference type="ARBA" id="ARBA00004651"/>
    </source>
</evidence>
<comment type="function">
    <text evidence="13 14">Required for formation of the rod structure in the basal body of the flagellar apparatus. Together with FliI and FliH, may constitute the export apparatus of flagellin.</text>
</comment>
<name>W6MDT5_9GAMM</name>
<dbReference type="Proteomes" id="UP000035760">
    <property type="component" value="Unassembled WGS sequence"/>
</dbReference>
<comment type="similarity">
    <text evidence="2 14">Belongs to the type III secretion exporter family.</text>
</comment>
<dbReference type="InterPro" id="IPR006135">
    <property type="entry name" value="T3SS_substrate_exporter"/>
</dbReference>
<gene>
    <name evidence="14" type="primary">flhB</name>
    <name evidence="16" type="ORF">BN873_490032</name>
</gene>
<keyword evidence="17" id="KW-1185">Reference proteome</keyword>
<dbReference type="RefSeq" id="WP_048674146.1">
    <property type="nucleotide sequence ID" value="NZ_CBTJ020000057.1"/>
</dbReference>
<dbReference type="PANTHER" id="PTHR30531:SF14">
    <property type="entry name" value="SURFACE PRESENTATION OF ANTIGENS PROTEIN SPAS"/>
    <property type="match status" value="1"/>
</dbReference>
<protein>
    <recommendedName>
        <fullName evidence="3 14">Flagellar biosynthetic protein FlhB</fullName>
    </recommendedName>
</protein>
<feature type="transmembrane region" description="Helical" evidence="14">
    <location>
        <begin position="85"/>
        <end position="111"/>
    </location>
</feature>
<keyword evidence="6 14" id="KW-0812">Transmembrane</keyword>
<dbReference type="GO" id="GO:0005886">
    <property type="term" value="C:plasma membrane"/>
    <property type="evidence" value="ECO:0007669"/>
    <property type="project" value="UniProtKB-SubCell"/>
</dbReference>
<dbReference type="GO" id="GO:0044780">
    <property type="term" value="P:bacterial-type flagellum assembly"/>
    <property type="evidence" value="ECO:0007669"/>
    <property type="project" value="InterPro"/>
</dbReference>
<dbReference type="STRING" id="1400863.BN873_490032"/>
<keyword evidence="10" id="KW-0843">Virulence</keyword>
<keyword evidence="4 14" id="KW-0813">Transport</keyword>
<dbReference type="InterPro" id="IPR006136">
    <property type="entry name" value="FlhB"/>
</dbReference>
<dbReference type="InterPro" id="IPR029025">
    <property type="entry name" value="T3SS_substrate_exporter_C"/>
</dbReference>
<evidence type="ECO:0000256" key="13">
    <source>
        <dbReference type="ARBA" id="ARBA00025078"/>
    </source>
</evidence>
<reference evidence="16" key="2">
    <citation type="submission" date="2014-03" db="EMBL/GenBank/DDBJ databases">
        <title>Candidatus Competibacter-lineage genomes retrieved from metagenomes reveal functional metabolic diversity.</title>
        <authorList>
            <person name="McIlroy S.J."/>
            <person name="Albertsen M."/>
            <person name="Andresen E.K."/>
            <person name="Saunders A.M."/>
            <person name="Kristiansen R."/>
            <person name="Stokholm-Bjerregaard M."/>
            <person name="Nielsen K.L."/>
            <person name="Nielsen P.H."/>
        </authorList>
    </citation>
    <scope>NUCLEOTIDE SEQUENCE</scope>
    <source>
        <strain evidence="16">Run_A_D11</strain>
    </source>
</reference>
<dbReference type="SUPFAM" id="SSF160544">
    <property type="entry name" value="EscU C-terminal domain-like"/>
    <property type="match status" value="1"/>
</dbReference>
<dbReference type="PRINTS" id="PR00950">
    <property type="entry name" value="TYPE3IMSPROT"/>
</dbReference>
<evidence type="ECO:0000256" key="7">
    <source>
        <dbReference type="ARBA" id="ARBA00022795"/>
    </source>
</evidence>
<accession>W6MDT5</accession>
<sequence length="346" mass="38426">MSDKTEQPTPKRLRESREKGQVAHSKEAVSAAMLIALFGYFWAAWDGYVAGLKELILLPVDLYGLPFADAVKRLFDLLLVKCAQLVLPVLGIAVAAAIVANFAQVGVLLAFESIKPDLKKINPAQGIKKIFSVKNVIEALKSIIKIGFLSLLLYRVIKDGLGDLLKIPYHDLASLSGVLAALMKQTVWYSTAAFIVIAAADYAFQRFQHLKELKMSKDEVKREYKEMEGDPHIKSKRKQLHHQLVMGGIEQQVKKATVVVTNPTHIAVALYYEQGKTPLPVIKAKGENLIARRIKEIAQREGIPIMENVPLARGLFAQGEVDQYIPSELIGAVAEVLRWVQSLERP</sequence>
<comment type="subcellular location">
    <subcellularLocation>
        <location evidence="1">Cell membrane</location>
        <topology evidence="1">Multi-pass membrane protein</topology>
    </subcellularLocation>
</comment>
<dbReference type="EMBL" id="CBTJ020000057">
    <property type="protein sequence ID" value="CDI03423.1"/>
    <property type="molecule type" value="Genomic_DNA"/>
</dbReference>
<keyword evidence="7 14" id="KW-1005">Bacterial flagellum biogenesis</keyword>
<evidence type="ECO:0000256" key="12">
    <source>
        <dbReference type="ARBA" id="ARBA00023225"/>
    </source>
</evidence>
<dbReference type="NCBIfam" id="TIGR01404">
    <property type="entry name" value="FlhB_rel_III"/>
    <property type="match status" value="1"/>
</dbReference>
<evidence type="ECO:0000256" key="9">
    <source>
        <dbReference type="ARBA" id="ARBA00022989"/>
    </source>
</evidence>
<feature type="compositionally biased region" description="Basic and acidic residues" evidence="15">
    <location>
        <begin position="12"/>
        <end position="21"/>
    </location>
</feature>
<feature type="transmembrane region" description="Helical" evidence="14">
    <location>
        <begin position="186"/>
        <end position="204"/>
    </location>
</feature>
<evidence type="ECO:0000256" key="8">
    <source>
        <dbReference type="ARBA" id="ARBA00022927"/>
    </source>
</evidence>
<dbReference type="GO" id="GO:0009306">
    <property type="term" value="P:protein secretion"/>
    <property type="evidence" value="ECO:0007669"/>
    <property type="project" value="InterPro"/>
</dbReference>
<keyword evidence="11 14" id="KW-0472">Membrane</keyword>
<organism evidence="16 17">
    <name type="scientific">Candidatus Competibacter denitrificans Run_A_D11</name>
    <dbReference type="NCBI Taxonomy" id="1400863"/>
    <lineage>
        <taxon>Bacteria</taxon>
        <taxon>Pseudomonadati</taxon>
        <taxon>Pseudomonadota</taxon>
        <taxon>Gammaproteobacteria</taxon>
        <taxon>Candidatus Competibacteraceae</taxon>
        <taxon>Candidatus Competibacter</taxon>
    </lineage>
</organism>
<evidence type="ECO:0000256" key="15">
    <source>
        <dbReference type="SAM" id="MobiDB-lite"/>
    </source>
</evidence>
<keyword evidence="9 14" id="KW-1133">Transmembrane helix</keyword>
<evidence type="ECO:0000256" key="10">
    <source>
        <dbReference type="ARBA" id="ARBA00023026"/>
    </source>
</evidence>
<reference evidence="16" key="1">
    <citation type="submission" date="2013-07" db="EMBL/GenBank/DDBJ databases">
        <authorList>
            <person name="McIlroy S."/>
        </authorList>
    </citation>
    <scope>NUCLEOTIDE SEQUENCE [LARGE SCALE GENOMIC DNA]</scope>
    <source>
        <strain evidence="16">Run_A_D11</strain>
    </source>
</reference>
<evidence type="ECO:0000256" key="5">
    <source>
        <dbReference type="ARBA" id="ARBA00022475"/>
    </source>
</evidence>
<keyword evidence="5 14" id="KW-1003">Cell membrane</keyword>
<feature type="region of interest" description="Disordered" evidence="15">
    <location>
        <begin position="1"/>
        <end position="21"/>
    </location>
</feature>
<evidence type="ECO:0000256" key="4">
    <source>
        <dbReference type="ARBA" id="ARBA00022448"/>
    </source>
</evidence>
<dbReference type="PANTHER" id="PTHR30531">
    <property type="entry name" value="FLAGELLAR BIOSYNTHETIC PROTEIN FLHB"/>
    <property type="match status" value="1"/>
</dbReference>
<evidence type="ECO:0000313" key="16">
    <source>
        <dbReference type="EMBL" id="CDI03423.1"/>
    </source>
</evidence>
<comment type="caution">
    <text evidence="16">The sequence shown here is derived from an EMBL/GenBank/DDBJ whole genome shotgun (WGS) entry which is preliminary data.</text>
</comment>
<evidence type="ECO:0000256" key="14">
    <source>
        <dbReference type="RuleBase" id="RU364091"/>
    </source>
</evidence>
<dbReference type="AlphaFoldDB" id="W6MDT5"/>
<proteinExistence type="inferred from homology"/>
<dbReference type="Pfam" id="PF01312">
    <property type="entry name" value="Bac_export_2"/>
    <property type="match status" value="1"/>
</dbReference>
<dbReference type="InterPro" id="IPR006307">
    <property type="entry name" value="BsaZ-like"/>
</dbReference>
<dbReference type="Gene3D" id="3.40.1690.10">
    <property type="entry name" value="secretion proteins EscU"/>
    <property type="match status" value="1"/>
</dbReference>
<evidence type="ECO:0000256" key="2">
    <source>
        <dbReference type="ARBA" id="ARBA00010690"/>
    </source>
</evidence>
<evidence type="ECO:0000256" key="3">
    <source>
        <dbReference type="ARBA" id="ARBA00021622"/>
    </source>
</evidence>
<evidence type="ECO:0000256" key="6">
    <source>
        <dbReference type="ARBA" id="ARBA00022692"/>
    </source>
</evidence>
<evidence type="ECO:0000313" key="17">
    <source>
        <dbReference type="Proteomes" id="UP000035760"/>
    </source>
</evidence>
<keyword evidence="8 14" id="KW-0653">Protein transport</keyword>
<dbReference type="OrthoDB" id="9807950at2"/>
<feature type="transmembrane region" description="Helical" evidence="14">
    <location>
        <begin position="139"/>
        <end position="157"/>
    </location>
</feature>
<keyword evidence="12 14" id="KW-1006">Bacterial flagellum protein export</keyword>
<dbReference type="SMR" id="W6MDT5"/>
<feature type="transmembrane region" description="Helical" evidence="14">
    <location>
        <begin position="28"/>
        <end position="45"/>
    </location>
</feature>
<dbReference type="NCBIfam" id="TIGR00328">
    <property type="entry name" value="flhB"/>
    <property type="match status" value="1"/>
</dbReference>